<accession>W7F8U9</accession>
<evidence type="ECO:0000313" key="4">
    <source>
        <dbReference type="Proteomes" id="UP000030688"/>
    </source>
</evidence>
<name>W7F8U9_PLAF8</name>
<protein>
    <recommendedName>
        <fullName evidence="5">Rifin</fullName>
    </recommendedName>
</protein>
<sequence>MKLLYSNILLFALALNILLTSYYAHNKNKPSITPHHTRTTTSRLLSECDTESSIYDSDEEINSVKEIFERQTSRRFEEYEERMITQRQKYKEQRDKDIQKIIHKDKMEKNLAEKIEKGCLRCGCGLGSVAGSIGLFGAVAINIWKPAALDAAIAKAITEGTANISAAGVKAGEATGKVLVISGLKKMGISTLGGKNLESYFATTSYKKVASIAQAVYEQHFEKCEFGYLKEGFTPVGDPSRDIHFCQSVWQQTSVVSKTGHYISPKDVIKRTVETMVSKAEGPANAAAEFVKATETATIKAAEEKTIETASTQLYSAIGYSILAILIIIYNQRNHKSTTHHTLKIPITRLLCECDLYMPNYDNDPQMKEVMQQFVDRTTQRFHEYDERMKTTRQKCKDKCDKDIQKIILKDKMEKELAEKFVTLQTDIQSDAIPTCVCEKSVADKVEKTCLKCGGVLGGGVTPAWGLLSGIVYTGWKAAALAAAKSSAIAEGLAAGKIAGEAAGVAEVIDLIESTFGVFTLDSQLLKTFFSATHYTNVTLISESIQTEYSSTCLLYGTGLRKPICNTVETLYLVQGKPLDLVSLQGSIQKDVEEIVAQGIKHAEARTLDVATKQTAINEARNIAAVEAATTTYYTPIIASIVAILVIVLVMVIIYLILRYRRKKKMKKKLQYIKLLEE</sequence>
<dbReference type="InterPro" id="IPR006373">
    <property type="entry name" value="VSA_Rifin"/>
</dbReference>
<dbReference type="AlphaFoldDB" id="W7F8U9"/>
<gene>
    <name evidence="3" type="ORF">PFBG_00003</name>
</gene>
<evidence type="ECO:0000313" key="3">
    <source>
        <dbReference type="EMBL" id="EUR83233.1"/>
    </source>
</evidence>
<dbReference type="Proteomes" id="UP000030688">
    <property type="component" value="Unassembled WGS sequence"/>
</dbReference>
<keyword evidence="1" id="KW-1133">Transmembrane helix</keyword>
<dbReference type="Pfam" id="PF02009">
    <property type="entry name" value="RIFIN"/>
    <property type="match status" value="2"/>
</dbReference>
<evidence type="ECO:0000256" key="1">
    <source>
        <dbReference type="SAM" id="Phobius"/>
    </source>
</evidence>
<keyword evidence="2" id="KW-0732">Signal</keyword>
<keyword evidence="1" id="KW-0472">Membrane</keyword>
<organism evidence="3 4">
    <name type="scientific">Plasmodium falciparum (isolate 7G8)</name>
    <dbReference type="NCBI Taxonomy" id="57266"/>
    <lineage>
        <taxon>Eukaryota</taxon>
        <taxon>Sar</taxon>
        <taxon>Alveolata</taxon>
        <taxon>Apicomplexa</taxon>
        <taxon>Aconoidasida</taxon>
        <taxon>Haemosporida</taxon>
        <taxon>Plasmodiidae</taxon>
        <taxon>Plasmodium</taxon>
        <taxon>Plasmodium (Laverania)</taxon>
    </lineage>
</organism>
<feature type="signal peptide" evidence="2">
    <location>
        <begin position="1"/>
        <end position="24"/>
    </location>
</feature>
<feature type="chain" id="PRO_5004894793" description="Rifin" evidence="2">
    <location>
        <begin position="25"/>
        <end position="678"/>
    </location>
</feature>
<keyword evidence="1" id="KW-0812">Transmembrane</keyword>
<evidence type="ECO:0008006" key="5">
    <source>
        <dbReference type="Google" id="ProtNLM"/>
    </source>
</evidence>
<dbReference type="NCBIfam" id="TIGR01477">
    <property type="entry name" value="RIFIN"/>
    <property type="match status" value="2"/>
</dbReference>
<feature type="transmembrane region" description="Helical" evidence="1">
    <location>
        <begin position="633"/>
        <end position="658"/>
    </location>
</feature>
<reference evidence="3 4" key="2">
    <citation type="submission" date="2013-02" db="EMBL/GenBank/DDBJ databases">
        <title>The Genome Sequence of Plasmodium falciparum 7G8.</title>
        <authorList>
            <consortium name="The Broad Institute Genome Sequencing Platform"/>
            <consortium name="The Broad Institute Genome Sequencing Center for Infectious Disease"/>
            <person name="Neafsey D."/>
            <person name="Cheeseman I."/>
            <person name="Volkman S."/>
            <person name="Adams J."/>
            <person name="Walker B."/>
            <person name="Young S.K."/>
            <person name="Zeng Q."/>
            <person name="Gargeya S."/>
            <person name="Fitzgerald M."/>
            <person name="Haas B."/>
            <person name="Abouelleil A."/>
            <person name="Alvarado L."/>
            <person name="Arachchi H.M."/>
            <person name="Berlin A.M."/>
            <person name="Chapman S.B."/>
            <person name="Dewar J."/>
            <person name="Goldberg J."/>
            <person name="Griggs A."/>
            <person name="Gujja S."/>
            <person name="Hansen M."/>
            <person name="Howarth C."/>
            <person name="Imamovic A."/>
            <person name="Larimer J."/>
            <person name="McCowan C."/>
            <person name="Murphy C."/>
            <person name="Neiman D."/>
            <person name="Pearson M."/>
            <person name="Priest M."/>
            <person name="Roberts A."/>
            <person name="Saif S."/>
            <person name="Shea T."/>
            <person name="Sisk P."/>
            <person name="Sykes S."/>
            <person name="Wortman J."/>
            <person name="Nusbaum C."/>
            <person name="Birren B."/>
        </authorList>
    </citation>
    <scope>NUCLEOTIDE SEQUENCE [LARGE SCALE GENOMIC DNA]</scope>
    <source>
        <strain evidence="3 4">7G8</strain>
    </source>
</reference>
<proteinExistence type="predicted"/>
<dbReference type="OrthoDB" id="378796at2759"/>
<dbReference type="EMBL" id="KE123574">
    <property type="protein sequence ID" value="EUR83233.1"/>
    <property type="molecule type" value="Genomic_DNA"/>
</dbReference>
<reference evidence="4" key="1">
    <citation type="submission" date="2007-11" db="EMBL/GenBank/DDBJ databases">
        <authorList>
            <consortium name="The Broad Institute Genome Sequencing Platform"/>
            <person name="Volkman S.K."/>
            <person name="Daily J.P."/>
            <person name="Sarr O."/>
            <person name="Ndiaye D."/>
            <person name="Ndir O."/>
            <person name="Mboup S."/>
            <person name="Lukens A."/>
            <person name="Stange-Thomann N."/>
            <person name="Mauceli E."/>
            <person name="Gnerre S."/>
            <person name="Jaffe D."/>
            <person name="Zainoun J."/>
            <person name="Wiegand R.C."/>
            <person name="Birren B."/>
            <person name="Galagan J."/>
            <person name="Lander E."/>
            <person name="Wirth D.F."/>
        </authorList>
    </citation>
    <scope>NUCLEOTIDE SEQUENCE [LARGE SCALE GENOMIC DNA]</scope>
    <source>
        <strain evidence="4">7G8</strain>
    </source>
</reference>
<evidence type="ECO:0000256" key="2">
    <source>
        <dbReference type="SAM" id="SignalP"/>
    </source>
</evidence>